<sequence length="441" mass="51642">MEKNFLYGRRLLTRDLKEIPPEIIEQNKYKKTEAVLLKGSWLYCQRCHTRTKISQVEKKNCFYYCSHCIFLGRCDNRQQLFQFEQPTTLPREIIFTWKGQLTPLQKEIAIKLMLDFPKKHHLIWAVTGAGKTEMLYEIVLKTLQDGKRVALVSPRVDVCNELYLRFSAVFPKEMIVLLHGKSEAIYQFSLFVIATTHQLYRFYQAFDLLVVDEVDAFPYAGDQGLVSAVETAINPTGKFIYLSATPDEKLLKKISSDFEIHRLPLRFHQRLLPEPKLIFWNQWAKKCLKEKKISPLVKRLTMLLKKNNVLLFCPDIARMNQLKIVLRKCMPNYRITDASAKDPNRAVKVQKMREQRYDVLLTTMILERGVTFENISVIVLGADHRVFTKSSLVQIAGRADRKGNYTNSQVYFFYEEKTKAMKLACREIKEMNRRGKQYLCP</sequence>
<dbReference type="OrthoDB" id="2077914at2"/>
<organism evidence="6 7">
    <name type="scientific">Enterococcus villorum</name>
    <dbReference type="NCBI Taxonomy" id="112904"/>
    <lineage>
        <taxon>Bacteria</taxon>
        <taxon>Bacillati</taxon>
        <taxon>Bacillota</taxon>
        <taxon>Bacilli</taxon>
        <taxon>Lactobacillales</taxon>
        <taxon>Enterococcaceae</taxon>
        <taxon>Enterococcus</taxon>
    </lineage>
</organism>
<name>A0A1V8YWG6_9ENTE</name>
<dbReference type="InterPro" id="IPR011545">
    <property type="entry name" value="DEAD/DEAH_box_helicase_dom"/>
</dbReference>
<protein>
    <submittedName>
        <fullName evidence="6">DNA/RNA helicase</fullName>
    </submittedName>
</protein>
<dbReference type="PROSITE" id="PS51194">
    <property type="entry name" value="HELICASE_CTER"/>
    <property type="match status" value="1"/>
</dbReference>
<dbReference type="EMBL" id="MJEA01000006">
    <property type="protein sequence ID" value="OQO70261.1"/>
    <property type="molecule type" value="Genomic_DNA"/>
</dbReference>
<reference evidence="6 7" key="1">
    <citation type="journal article" date="2017" name="BMC Microbiol.">
        <title>Comparative genomics of Enterococcus spp. isolated from bovine feces.</title>
        <authorList>
            <person name="Beukers A.G."/>
            <person name="Zaheer R."/>
            <person name="Goji N."/>
            <person name="Amoako K.K."/>
            <person name="Chaves A.V."/>
            <person name="Ward M.P."/>
            <person name="McAllister T.A."/>
        </authorList>
    </citation>
    <scope>NUCLEOTIDE SEQUENCE [LARGE SCALE GENOMIC DNA]</scope>
    <source>
        <strain evidence="6 7">F1129D 143</strain>
    </source>
</reference>
<keyword evidence="3" id="KW-0238">DNA-binding</keyword>
<proteinExistence type="predicted"/>
<evidence type="ECO:0000259" key="5">
    <source>
        <dbReference type="PROSITE" id="PS51194"/>
    </source>
</evidence>
<dbReference type="GO" id="GO:0006270">
    <property type="term" value="P:DNA replication initiation"/>
    <property type="evidence" value="ECO:0007669"/>
    <property type="project" value="TreeGrafter"/>
</dbReference>
<keyword evidence="2" id="KW-0067">ATP-binding</keyword>
<feature type="domain" description="Helicase ATP-binding" evidence="4">
    <location>
        <begin position="112"/>
        <end position="264"/>
    </location>
</feature>
<dbReference type="GO" id="GO:0003677">
    <property type="term" value="F:DNA binding"/>
    <property type="evidence" value="ECO:0007669"/>
    <property type="project" value="UniProtKB-KW"/>
</dbReference>
<dbReference type="GO" id="GO:0043138">
    <property type="term" value="F:3'-5' DNA helicase activity"/>
    <property type="evidence" value="ECO:0007669"/>
    <property type="project" value="TreeGrafter"/>
</dbReference>
<dbReference type="InterPro" id="IPR014001">
    <property type="entry name" value="Helicase_ATP-bd"/>
</dbReference>
<dbReference type="PANTHER" id="PTHR30580">
    <property type="entry name" value="PRIMOSOMAL PROTEIN N"/>
    <property type="match status" value="1"/>
</dbReference>
<dbReference type="SMART" id="SM00490">
    <property type="entry name" value="HELICc"/>
    <property type="match status" value="1"/>
</dbReference>
<dbReference type="SMART" id="SM00487">
    <property type="entry name" value="DEXDc"/>
    <property type="match status" value="1"/>
</dbReference>
<dbReference type="InterPro" id="IPR027417">
    <property type="entry name" value="P-loop_NTPase"/>
</dbReference>
<feature type="domain" description="Helicase C-terminal" evidence="5">
    <location>
        <begin position="296"/>
        <end position="441"/>
    </location>
</feature>
<dbReference type="AlphaFoldDB" id="A0A1V8YWG6"/>
<accession>A0A1V8YWG6</accession>
<evidence type="ECO:0000256" key="2">
    <source>
        <dbReference type="ARBA" id="ARBA00022840"/>
    </source>
</evidence>
<evidence type="ECO:0000313" key="6">
    <source>
        <dbReference type="EMBL" id="OQO70261.1"/>
    </source>
</evidence>
<dbReference type="PROSITE" id="PS51192">
    <property type="entry name" value="HELICASE_ATP_BIND_1"/>
    <property type="match status" value="1"/>
</dbReference>
<dbReference type="Pfam" id="PF00270">
    <property type="entry name" value="DEAD"/>
    <property type="match status" value="1"/>
</dbReference>
<keyword evidence="6" id="KW-0378">Hydrolase</keyword>
<dbReference type="Proteomes" id="UP000192477">
    <property type="component" value="Unassembled WGS sequence"/>
</dbReference>
<dbReference type="Gene3D" id="3.40.50.300">
    <property type="entry name" value="P-loop containing nucleotide triphosphate hydrolases"/>
    <property type="match status" value="2"/>
</dbReference>
<evidence type="ECO:0000313" key="7">
    <source>
        <dbReference type="Proteomes" id="UP000192477"/>
    </source>
</evidence>
<evidence type="ECO:0000259" key="4">
    <source>
        <dbReference type="PROSITE" id="PS51192"/>
    </source>
</evidence>
<dbReference type="Pfam" id="PF00271">
    <property type="entry name" value="Helicase_C"/>
    <property type="match status" value="1"/>
</dbReference>
<dbReference type="GO" id="GO:0005524">
    <property type="term" value="F:ATP binding"/>
    <property type="evidence" value="ECO:0007669"/>
    <property type="project" value="UniProtKB-KW"/>
</dbReference>
<keyword evidence="6" id="KW-0347">Helicase</keyword>
<dbReference type="GO" id="GO:0006310">
    <property type="term" value="P:DNA recombination"/>
    <property type="evidence" value="ECO:0007669"/>
    <property type="project" value="TreeGrafter"/>
</dbReference>
<dbReference type="GO" id="GO:0006302">
    <property type="term" value="P:double-strand break repair"/>
    <property type="evidence" value="ECO:0007669"/>
    <property type="project" value="TreeGrafter"/>
</dbReference>
<dbReference type="RefSeq" id="WP_081183714.1">
    <property type="nucleotide sequence ID" value="NZ_MJEA01000006.1"/>
</dbReference>
<keyword evidence="1" id="KW-0547">Nucleotide-binding</keyword>
<evidence type="ECO:0000256" key="3">
    <source>
        <dbReference type="ARBA" id="ARBA00023125"/>
    </source>
</evidence>
<dbReference type="STRING" id="112904.BH747_07475"/>
<dbReference type="PANTHER" id="PTHR30580:SF1">
    <property type="entry name" value="COMF OPERON PROTEIN 1"/>
    <property type="match status" value="1"/>
</dbReference>
<evidence type="ECO:0000256" key="1">
    <source>
        <dbReference type="ARBA" id="ARBA00022741"/>
    </source>
</evidence>
<dbReference type="SUPFAM" id="SSF52540">
    <property type="entry name" value="P-loop containing nucleoside triphosphate hydrolases"/>
    <property type="match status" value="1"/>
</dbReference>
<dbReference type="InterPro" id="IPR001650">
    <property type="entry name" value="Helicase_C-like"/>
</dbReference>
<gene>
    <name evidence="6" type="ORF">BH747_07475</name>
</gene>
<comment type="caution">
    <text evidence="6">The sequence shown here is derived from an EMBL/GenBank/DDBJ whole genome shotgun (WGS) entry which is preliminary data.</text>
</comment>